<evidence type="ECO:0000256" key="1">
    <source>
        <dbReference type="SAM" id="SignalP"/>
    </source>
</evidence>
<feature type="domain" description="FAS1" evidence="2">
    <location>
        <begin position="40"/>
        <end position="188"/>
    </location>
</feature>
<dbReference type="PANTHER" id="PTHR10900:SF77">
    <property type="entry name" value="FI19380P1"/>
    <property type="match status" value="1"/>
</dbReference>
<dbReference type="Gene3D" id="2.30.180.10">
    <property type="entry name" value="FAS1 domain"/>
    <property type="match status" value="2"/>
</dbReference>
<dbReference type="PANTHER" id="PTHR10900">
    <property type="entry name" value="PERIOSTIN-RELATED"/>
    <property type="match status" value="1"/>
</dbReference>
<feature type="chain" id="PRO_5015786701" description="FAS1 domain-containing protein" evidence="1">
    <location>
        <begin position="24"/>
        <end position="415"/>
    </location>
</feature>
<evidence type="ECO:0000313" key="3">
    <source>
        <dbReference type="EMBL" id="PUZ29398.1"/>
    </source>
</evidence>
<accession>A0A2T7BNZ5</accession>
<proteinExistence type="predicted"/>
<dbReference type="InterPro" id="IPR036378">
    <property type="entry name" value="FAS1_dom_sf"/>
</dbReference>
<dbReference type="EMBL" id="QCYK01000001">
    <property type="protein sequence ID" value="PUZ29398.1"/>
    <property type="molecule type" value="Genomic_DNA"/>
</dbReference>
<dbReference type="SUPFAM" id="SSF82153">
    <property type="entry name" value="FAS1 domain"/>
    <property type="match status" value="1"/>
</dbReference>
<dbReference type="InterPro" id="IPR050904">
    <property type="entry name" value="Adhesion/Biosynth-related"/>
</dbReference>
<gene>
    <name evidence="3" type="ORF">DCC81_08100</name>
</gene>
<keyword evidence="4" id="KW-1185">Reference proteome</keyword>
<protein>
    <recommendedName>
        <fullName evidence="2">FAS1 domain-containing protein</fullName>
    </recommendedName>
</protein>
<keyword evidence="1" id="KW-0732">Signal</keyword>
<dbReference type="OrthoDB" id="624512at2"/>
<dbReference type="PROSITE" id="PS51257">
    <property type="entry name" value="PROKAR_LIPOPROTEIN"/>
    <property type="match status" value="1"/>
</dbReference>
<sequence length="415" mass="46228">MYCMKRIHYIPVLLLLVAWTSCLRPSDSDIVSSHSQPFKDGSLVTALSNAPSLKLFNKAFTRLGLAHLVDSGRGYTIFAPTDSALMAAGYTEQVLNTLPEDSLNKLITYHIATAAMDETAMQGPAVSIKVATLRSDTSFNQATGYTVNNYFLYVLKAGDFFFNGFTVPAAGERISASNGYIFPVGKVLSTIRQDFLLDIIDQEPDLSMYREALAVNDSIRVDYFNNTFGDALSDSLLQNAYWLSHQMNPLSRGYFPTLFAPTNAAFKAAGFHDHEDLVQFAKSGAHYGYTDDFLTFNQTPLDTLVGRMMLYNYSLAYKNTAFPVMVLYGDLTTPAINNGVYNIFWAISSNYIFDGFNMHLKDGLQFSANDGVASMTWHNMTITIPHDDNARTATRNFVTPYGALYKVDKLFYPIH</sequence>
<dbReference type="Proteomes" id="UP000244450">
    <property type="component" value="Unassembled WGS sequence"/>
</dbReference>
<name>A0A2T7BNZ5_9BACT</name>
<evidence type="ECO:0000313" key="4">
    <source>
        <dbReference type="Proteomes" id="UP000244450"/>
    </source>
</evidence>
<reference evidence="3 4" key="1">
    <citation type="submission" date="2018-04" db="EMBL/GenBank/DDBJ databases">
        <title>Chitinophaga fuyangensis sp. nov., isolated from soil in a chemical factory.</title>
        <authorList>
            <person name="Chen K."/>
        </authorList>
    </citation>
    <scope>NUCLEOTIDE SEQUENCE [LARGE SCALE GENOMIC DNA]</scope>
    <source>
        <strain evidence="3 4">LY-1</strain>
    </source>
</reference>
<comment type="caution">
    <text evidence="3">The sequence shown here is derived from an EMBL/GenBank/DDBJ whole genome shotgun (WGS) entry which is preliminary data.</text>
</comment>
<dbReference type="Pfam" id="PF02469">
    <property type="entry name" value="Fasciclin"/>
    <property type="match status" value="1"/>
</dbReference>
<dbReference type="PROSITE" id="PS50213">
    <property type="entry name" value="FAS1"/>
    <property type="match status" value="1"/>
</dbReference>
<feature type="signal peptide" evidence="1">
    <location>
        <begin position="1"/>
        <end position="23"/>
    </location>
</feature>
<evidence type="ECO:0000259" key="2">
    <source>
        <dbReference type="PROSITE" id="PS50213"/>
    </source>
</evidence>
<organism evidence="3 4">
    <name type="scientific">Chitinophaga parva</name>
    <dbReference type="NCBI Taxonomy" id="2169414"/>
    <lineage>
        <taxon>Bacteria</taxon>
        <taxon>Pseudomonadati</taxon>
        <taxon>Bacteroidota</taxon>
        <taxon>Chitinophagia</taxon>
        <taxon>Chitinophagales</taxon>
        <taxon>Chitinophagaceae</taxon>
        <taxon>Chitinophaga</taxon>
    </lineage>
</organism>
<dbReference type="AlphaFoldDB" id="A0A2T7BNZ5"/>
<dbReference type="InterPro" id="IPR000782">
    <property type="entry name" value="FAS1_domain"/>
</dbReference>